<name>A0A953HNJ5_9BACT</name>
<evidence type="ECO:0000259" key="1">
    <source>
        <dbReference type="Pfam" id="PF16323"/>
    </source>
</evidence>
<dbReference type="Pfam" id="PF16391">
    <property type="entry name" value="DUF5000"/>
    <property type="match status" value="1"/>
</dbReference>
<dbReference type="Gene3D" id="2.60.120.260">
    <property type="entry name" value="Galactose-binding domain-like"/>
    <property type="match status" value="1"/>
</dbReference>
<keyword evidence="5" id="KW-1185">Reference proteome</keyword>
<dbReference type="AlphaFoldDB" id="A0A953HNJ5"/>
<evidence type="ECO:0000259" key="3">
    <source>
        <dbReference type="Pfam" id="PF17166"/>
    </source>
</evidence>
<sequence>MIRSNLSIWLSITVLLLLISSCDDNEVKRTNSDDTIPPSPVTSVEYKPLFGGARFFYTLPKDEDLLHIEASYTNDKNKTYSFSSSYFVDSLDVYGFGDTASHEVQIYAVDRAGNKSEPVSINVTPLEPAISRVGKSLEVKPAFNSFFVDWKNELEQSINIYVDFSFTQNGEKKEFTSVFSSNLPEERRFVENLKLNSDEPVSVKIRVADIYDNITEPIDMGNVSLLTDVKIPKSEWYLPPANDSMGGVPQAFGNGLEGRLRYLIDDIIDRGDNLNFMHTHSRGRTGDPDDGNMPWNVIIDLGAEYKLSRIVTHQRHSGGINNVNRGQYYRYENVGIYEMYVWDEDNSEWVYVTEHMIPVPDGLSELEFVKKGEAGDQAYMYPDDPKFTKPTRYFRYRATKGFSANYTREDANCLSEITLFGQKVQ</sequence>
<feature type="domain" description="DUF5126" evidence="3">
    <location>
        <begin position="126"/>
        <end position="217"/>
    </location>
</feature>
<reference evidence="4" key="1">
    <citation type="submission" date="2021-06" db="EMBL/GenBank/DDBJ databases">
        <title>44 bacteria genomes isolated from Dapeng, Shenzhen.</title>
        <authorList>
            <person name="Zheng W."/>
            <person name="Yu S."/>
            <person name="Huang Y."/>
        </authorList>
    </citation>
    <scope>NUCLEOTIDE SEQUENCE</scope>
    <source>
        <strain evidence="4">DP5N28-2</strain>
    </source>
</reference>
<gene>
    <name evidence="4" type="ORF">KUV50_09595</name>
</gene>
<feature type="domain" description="DUF5000" evidence="2">
    <location>
        <begin position="290"/>
        <end position="421"/>
    </location>
</feature>
<proteinExistence type="predicted"/>
<dbReference type="RefSeq" id="WP_222579920.1">
    <property type="nucleotide sequence ID" value="NZ_JAHVHU010000008.1"/>
</dbReference>
<dbReference type="InterPro" id="IPR033431">
    <property type="entry name" value="DUF5126"/>
</dbReference>
<accession>A0A953HNJ5</accession>
<protein>
    <submittedName>
        <fullName evidence="4">DUF4959 domain-containing protein</fullName>
    </submittedName>
</protein>
<dbReference type="PROSITE" id="PS51257">
    <property type="entry name" value="PROKAR_LIPOPROTEIN"/>
    <property type="match status" value="1"/>
</dbReference>
<dbReference type="InterPro" id="IPR032527">
    <property type="entry name" value="DUF4959"/>
</dbReference>
<dbReference type="InterPro" id="IPR008979">
    <property type="entry name" value="Galactose-bd-like_sf"/>
</dbReference>
<feature type="domain" description="DUF4959" evidence="1">
    <location>
        <begin position="21"/>
        <end position="125"/>
    </location>
</feature>
<evidence type="ECO:0000313" key="5">
    <source>
        <dbReference type="Proteomes" id="UP000753961"/>
    </source>
</evidence>
<evidence type="ECO:0000313" key="4">
    <source>
        <dbReference type="EMBL" id="MBY5958384.1"/>
    </source>
</evidence>
<dbReference type="Proteomes" id="UP000753961">
    <property type="component" value="Unassembled WGS sequence"/>
</dbReference>
<dbReference type="SUPFAM" id="SSF49785">
    <property type="entry name" value="Galactose-binding domain-like"/>
    <property type="match status" value="1"/>
</dbReference>
<dbReference type="EMBL" id="JAHVHU010000008">
    <property type="protein sequence ID" value="MBY5958384.1"/>
    <property type="molecule type" value="Genomic_DNA"/>
</dbReference>
<dbReference type="InterPro" id="IPR032164">
    <property type="entry name" value="DUF5000"/>
</dbReference>
<organism evidence="4 5">
    <name type="scientific">Membranihabitans marinus</name>
    <dbReference type="NCBI Taxonomy" id="1227546"/>
    <lineage>
        <taxon>Bacteria</taxon>
        <taxon>Pseudomonadati</taxon>
        <taxon>Bacteroidota</taxon>
        <taxon>Saprospiria</taxon>
        <taxon>Saprospirales</taxon>
        <taxon>Saprospiraceae</taxon>
        <taxon>Membranihabitans</taxon>
    </lineage>
</organism>
<dbReference type="Pfam" id="PF16323">
    <property type="entry name" value="DUF4959"/>
    <property type="match status" value="1"/>
</dbReference>
<comment type="caution">
    <text evidence="4">The sequence shown here is derived from an EMBL/GenBank/DDBJ whole genome shotgun (WGS) entry which is preliminary data.</text>
</comment>
<evidence type="ECO:0000259" key="2">
    <source>
        <dbReference type="Pfam" id="PF16391"/>
    </source>
</evidence>
<dbReference type="Pfam" id="PF17166">
    <property type="entry name" value="DUF5126"/>
    <property type="match status" value="1"/>
</dbReference>